<dbReference type="GO" id="GO:0003700">
    <property type="term" value="F:DNA-binding transcription factor activity"/>
    <property type="evidence" value="ECO:0007669"/>
    <property type="project" value="InterPro"/>
</dbReference>
<dbReference type="CDD" id="cd00018">
    <property type="entry name" value="AP2"/>
    <property type="match status" value="1"/>
</dbReference>
<dbReference type="GO" id="GO:0045893">
    <property type="term" value="P:positive regulation of DNA-templated transcription"/>
    <property type="evidence" value="ECO:0007669"/>
    <property type="project" value="TreeGrafter"/>
</dbReference>
<keyword evidence="5" id="KW-0238">DNA-binding</keyword>
<evidence type="ECO:0000256" key="4">
    <source>
        <dbReference type="ARBA" id="ARBA00023016"/>
    </source>
</evidence>
<reference evidence="13" key="1">
    <citation type="journal article" date="2020" name="Nat. Commun.">
        <title>Genome assembly of wild tea tree DASZ reveals pedigree and selection history of tea varieties.</title>
        <authorList>
            <person name="Zhang W."/>
            <person name="Zhang Y."/>
            <person name="Qiu H."/>
            <person name="Guo Y."/>
            <person name="Wan H."/>
            <person name="Zhang X."/>
            <person name="Scossa F."/>
            <person name="Alseekh S."/>
            <person name="Zhang Q."/>
            <person name="Wang P."/>
            <person name="Xu L."/>
            <person name="Schmidt M.H."/>
            <person name="Jia X."/>
            <person name="Li D."/>
            <person name="Zhu A."/>
            <person name="Guo F."/>
            <person name="Chen W."/>
            <person name="Ni D."/>
            <person name="Usadel B."/>
            <person name="Fernie A.R."/>
            <person name="Wen W."/>
        </authorList>
    </citation>
    <scope>NUCLEOTIDE SEQUENCE [LARGE SCALE GENOMIC DNA]</scope>
    <source>
        <strain evidence="13">cv. G240</strain>
    </source>
</reference>
<dbReference type="GO" id="GO:0006952">
    <property type="term" value="P:defense response"/>
    <property type="evidence" value="ECO:0007669"/>
    <property type="project" value="UniProtKB-KW"/>
</dbReference>
<evidence type="ECO:0000256" key="2">
    <source>
        <dbReference type="ARBA" id="ARBA00022821"/>
    </source>
</evidence>
<evidence type="ECO:0000256" key="6">
    <source>
        <dbReference type="ARBA" id="ARBA00023159"/>
    </source>
</evidence>
<dbReference type="Pfam" id="PF00847">
    <property type="entry name" value="AP2"/>
    <property type="match status" value="1"/>
</dbReference>
<feature type="region of interest" description="Disordered" evidence="10">
    <location>
        <begin position="367"/>
        <end position="386"/>
    </location>
</feature>
<dbReference type="AlphaFoldDB" id="A0A7J7GVQ0"/>
<evidence type="ECO:0000256" key="8">
    <source>
        <dbReference type="ARBA" id="ARBA00023242"/>
    </source>
</evidence>
<dbReference type="InterPro" id="IPR016177">
    <property type="entry name" value="DNA-bd_dom_sf"/>
</dbReference>
<evidence type="ECO:0000256" key="1">
    <source>
        <dbReference type="ARBA" id="ARBA00004123"/>
    </source>
</evidence>
<evidence type="ECO:0000256" key="7">
    <source>
        <dbReference type="ARBA" id="ARBA00023163"/>
    </source>
</evidence>
<keyword evidence="8" id="KW-0539">Nucleus</keyword>
<keyword evidence="4" id="KW-0346">Stress response</keyword>
<dbReference type="FunFam" id="3.30.730.10:FF:000001">
    <property type="entry name" value="Ethylene-responsive transcription factor 2"/>
    <property type="match status" value="1"/>
</dbReference>
<gene>
    <name evidence="12" type="ORF">HYC85_017673</name>
</gene>
<proteinExistence type="inferred from homology"/>
<protein>
    <recommendedName>
        <fullName evidence="11">AP2/ERF domain-containing protein</fullName>
    </recommendedName>
</protein>
<sequence length="442" mass="49577">MLKFLPFNRSSTLVNRFKDVPSLFCYLTRADTTKLFRCDRAKKGIESLTIPTRVLIIEYVPFIKGFGNINTINGNNRKRKSRSRRDGSESVAETLAKWKEYNKKLDPLADSPKPVCKVQAKGSRKGCMKGKGGPENTYCNYRGVRQRTWGKWVAEIRQPDRGRRLWLGTFPTALEAALVYDEAAKIMYGPRAHLNFPNGGSSSESSKECASLPSTSVSISTTTSTHSDDLKVKLNALKVKHEDGESESQIDCNRPFTDYEVGTSMSVVKEEVKEKPVNYRGKEEPTDFNGKTDYEVRTPMSVAKEEAKEEPVNFNGKEDPADFNGKSEYRLNYLLNFSEDEMFDVGDLMGILDSDYESEPVHDSGNVGCANYSNLHDEKPSDLSHQLQNPDAKLLGSLQHMEQAPAGVDYGFDFSRSDGGEENYNFASNDLGFSDLDFNLDL</sequence>
<evidence type="ECO:0000256" key="3">
    <source>
        <dbReference type="ARBA" id="ARBA00023015"/>
    </source>
</evidence>
<evidence type="ECO:0000313" key="12">
    <source>
        <dbReference type="EMBL" id="KAF5943596.1"/>
    </source>
</evidence>
<dbReference type="GO" id="GO:0005634">
    <property type="term" value="C:nucleus"/>
    <property type="evidence" value="ECO:0007669"/>
    <property type="project" value="UniProtKB-SubCell"/>
</dbReference>
<dbReference type="EMBL" id="JACBKZ010000008">
    <property type="protein sequence ID" value="KAF5943596.1"/>
    <property type="molecule type" value="Genomic_DNA"/>
</dbReference>
<keyword evidence="6" id="KW-0010">Activator</keyword>
<comment type="caution">
    <text evidence="12">The sequence shown here is derived from an EMBL/GenBank/DDBJ whole genome shotgun (WGS) entry which is preliminary data.</text>
</comment>
<organism evidence="12 13">
    <name type="scientific">Camellia sinensis</name>
    <name type="common">Tea plant</name>
    <name type="synonym">Thea sinensis</name>
    <dbReference type="NCBI Taxonomy" id="4442"/>
    <lineage>
        <taxon>Eukaryota</taxon>
        <taxon>Viridiplantae</taxon>
        <taxon>Streptophyta</taxon>
        <taxon>Embryophyta</taxon>
        <taxon>Tracheophyta</taxon>
        <taxon>Spermatophyta</taxon>
        <taxon>Magnoliopsida</taxon>
        <taxon>eudicotyledons</taxon>
        <taxon>Gunneridae</taxon>
        <taxon>Pentapetalae</taxon>
        <taxon>asterids</taxon>
        <taxon>Ericales</taxon>
        <taxon>Theaceae</taxon>
        <taxon>Camellia</taxon>
    </lineage>
</organism>
<dbReference type="GO" id="GO:0000976">
    <property type="term" value="F:transcription cis-regulatory region binding"/>
    <property type="evidence" value="ECO:0007669"/>
    <property type="project" value="TreeGrafter"/>
</dbReference>
<dbReference type="PROSITE" id="PS51032">
    <property type="entry name" value="AP2_ERF"/>
    <property type="match status" value="1"/>
</dbReference>
<dbReference type="PANTHER" id="PTHR31241">
    <property type="entry name" value="DEHYDRATION-RESPONSIVE ELEMENT-BINDING PROTEIN 2C"/>
    <property type="match status" value="1"/>
</dbReference>
<keyword evidence="2" id="KW-0611">Plant defense</keyword>
<evidence type="ECO:0000256" key="5">
    <source>
        <dbReference type="ARBA" id="ARBA00023125"/>
    </source>
</evidence>
<evidence type="ECO:0000256" key="10">
    <source>
        <dbReference type="SAM" id="MobiDB-lite"/>
    </source>
</evidence>
<comment type="similarity">
    <text evidence="9">Belongs to the AP2/ERF transcription factor family. ERF subfamily.</text>
</comment>
<dbReference type="SUPFAM" id="SSF54171">
    <property type="entry name" value="DNA-binding domain"/>
    <property type="match status" value="1"/>
</dbReference>
<dbReference type="InterPro" id="IPR001471">
    <property type="entry name" value="AP2/ERF_dom"/>
</dbReference>
<keyword evidence="13" id="KW-1185">Reference proteome</keyword>
<keyword evidence="7" id="KW-0804">Transcription</keyword>
<accession>A0A7J7GVQ0</accession>
<evidence type="ECO:0000259" key="11">
    <source>
        <dbReference type="PROSITE" id="PS51032"/>
    </source>
</evidence>
<keyword evidence="3" id="KW-0805">Transcription regulation</keyword>
<dbReference type="SMART" id="SM00380">
    <property type="entry name" value="AP2"/>
    <property type="match status" value="1"/>
</dbReference>
<dbReference type="InterPro" id="IPR036955">
    <property type="entry name" value="AP2/ERF_dom_sf"/>
</dbReference>
<reference evidence="12 13" key="2">
    <citation type="submission" date="2020-07" db="EMBL/GenBank/DDBJ databases">
        <title>Genome assembly of wild tea tree DASZ reveals pedigree and selection history of tea varieties.</title>
        <authorList>
            <person name="Zhang W."/>
        </authorList>
    </citation>
    <scope>NUCLEOTIDE SEQUENCE [LARGE SCALE GENOMIC DNA]</scope>
    <source>
        <strain evidence="13">cv. G240</strain>
        <tissue evidence="12">Leaf</tissue>
    </source>
</reference>
<comment type="subcellular location">
    <subcellularLocation>
        <location evidence="1">Nucleus</location>
    </subcellularLocation>
</comment>
<dbReference type="PANTHER" id="PTHR31241:SF62">
    <property type="entry name" value="DEHYDRATION-RESPONSIVE ELEMENT-BINDING PROTEIN 2D"/>
    <property type="match status" value="1"/>
</dbReference>
<evidence type="ECO:0000256" key="9">
    <source>
        <dbReference type="ARBA" id="ARBA00024343"/>
    </source>
</evidence>
<dbReference type="PRINTS" id="PR00367">
    <property type="entry name" value="ETHRSPELEMNT"/>
</dbReference>
<evidence type="ECO:0000313" key="13">
    <source>
        <dbReference type="Proteomes" id="UP000593564"/>
    </source>
</evidence>
<dbReference type="Proteomes" id="UP000593564">
    <property type="component" value="Unassembled WGS sequence"/>
</dbReference>
<feature type="domain" description="AP2/ERF" evidence="11">
    <location>
        <begin position="140"/>
        <end position="197"/>
    </location>
</feature>
<dbReference type="Gene3D" id="3.30.730.10">
    <property type="entry name" value="AP2/ERF domain"/>
    <property type="match status" value="1"/>
</dbReference>
<name>A0A7J7GVQ0_CAMSI</name>